<feature type="domain" description="Solute-binding protein family 3/N-terminal" evidence="3">
    <location>
        <begin position="46"/>
        <end position="274"/>
    </location>
</feature>
<dbReference type="RefSeq" id="WP_135068886.1">
    <property type="nucleotide sequence ID" value="NZ_CP038266.1"/>
</dbReference>
<evidence type="ECO:0000313" key="5">
    <source>
        <dbReference type="Proteomes" id="UP000295748"/>
    </source>
</evidence>
<evidence type="ECO:0000313" key="4">
    <source>
        <dbReference type="EMBL" id="QBR89910.1"/>
    </source>
</evidence>
<dbReference type="Pfam" id="PF00497">
    <property type="entry name" value="SBP_bac_3"/>
    <property type="match status" value="1"/>
</dbReference>
<dbReference type="SMART" id="SM00062">
    <property type="entry name" value="PBPb"/>
    <property type="match status" value="1"/>
</dbReference>
<evidence type="ECO:0000256" key="1">
    <source>
        <dbReference type="ARBA" id="ARBA00022729"/>
    </source>
</evidence>
<feature type="chain" id="PRO_5045501430" evidence="2">
    <location>
        <begin position="27"/>
        <end position="280"/>
    </location>
</feature>
<dbReference type="InterPro" id="IPR001638">
    <property type="entry name" value="Solute-binding_3/MltF_N"/>
</dbReference>
<accession>A0ABX5SUQ2</accession>
<proteinExistence type="predicted"/>
<evidence type="ECO:0000256" key="2">
    <source>
        <dbReference type="SAM" id="SignalP"/>
    </source>
</evidence>
<keyword evidence="5" id="KW-1185">Reference proteome</keyword>
<evidence type="ECO:0000259" key="3">
    <source>
        <dbReference type="SMART" id="SM00062"/>
    </source>
</evidence>
<dbReference type="SUPFAM" id="SSF53850">
    <property type="entry name" value="Periplasmic binding protein-like II"/>
    <property type="match status" value="1"/>
</dbReference>
<organism evidence="4 5">
    <name type="scientific">Microbacterium wangchenii</name>
    <dbReference type="NCBI Taxonomy" id="2541726"/>
    <lineage>
        <taxon>Bacteria</taxon>
        <taxon>Bacillati</taxon>
        <taxon>Actinomycetota</taxon>
        <taxon>Actinomycetes</taxon>
        <taxon>Micrococcales</taxon>
        <taxon>Microbacteriaceae</taxon>
        <taxon>Microbacterium</taxon>
    </lineage>
</organism>
<reference evidence="4 5" key="1">
    <citation type="submission" date="2019-03" db="EMBL/GenBank/DDBJ databases">
        <authorList>
            <person name="Dong K."/>
        </authorList>
    </citation>
    <scope>NUCLEOTIDE SEQUENCE [LARGE SCALE GENOMIC DNA]</scope>
    <source>
        <strain evidence="5">dk512</strain>
    </source>
</reference>
<dbReference type="Gene3D" id="3.40.190.10">
    <property type="entry name" value="Periplasmic binding protein-like II"/>
    <property type="match status" value="2"/>
</dbReference>
<dbReference type="Proteomes" id="UP000295748">
    <property type="component" value="Chromosome"/>
</dbReference>
<keyword evidence="1 2" id="KW-0732">Signal</keyword>
<dbReference type="PANTHER" id="PTHR35936">
    <property type="entry name" value="MEMBRANE-BOUND LYTIC MUREIN TRANSGLYCOSYLASE F"/>
    <property type="match status" value="1"/>
</dbReference>
<protein>
    <submittedName>
        <fullName evidence="4">Transporter substrate-binding domain-containing protein</fullName>
    </submittedName>
</protein>
<feature type="signal peptide" evidence="2">
    <location>
        <begin position="1"/>
        <end position="26"/>
    </location>
</feature>
<dbReference type="EMBL" id="CP038266">
    <property type="protein sequence ID" value="QBR89910.1"/>
    <property type="molecule type" value="Genomic_DNA"/>
</dbReference>
<dbReference type="PROSITE" id="PS51257">
    <property type="entry name" value="PROKAR_LIPOPROTEIN"/>
    <property type="match status" value="1"/>
</dbReference>
<gene>
    <name evidence="4" type="ORF">E4K62_15185</name>
</gene>
<dbReference type="PANTHER" id="PTHR35936:SF17">
    <property type="entry name" value="ARGININE-BINDING EXTRACELLULAR PROTEIN ARTP"/>
    <property type="match status" value="1"/>
</dbReference>
<name>A0ABX5SUQ2_9MICO</name>
<sequence>MRRSAVTLASSLAAASAVVLSLAGCAAEADTSAESSSSLSLVNGDTLTVCISKNAYAPLYWNDGGTLTGFDVDSITAIADELGVPVAFNEMAFDGLLPALVSERCDVMRSGLYINEERTAKADAIPYLETGPALVAAVASGLEIESSDDLAGLRIAVQAASANEKILQELNADFASRGLSAMELSSYPEMPETMAALRNGRVDAVIETDVAAMQAAETLGDEYELLTGAFDADTSFGMYLPKGSELTEKVREVAAQLTADGTFAALAEEYGLLPERISAP</sequence>